<dbReference type="PROSITE" id="PS51257">
    <property type="entry name" value="PROKAR_LIPOPROTEIN"/>
    <property type="match status" value="1"/>
</dbReference>
<keyword evidence="4" id="KW-1185">Reference proteome</keyword>
<evidence type="ECO:0000313" key="3">
    <source>
        <dbReference type="EMBL" id="SDE43864.1"/>
    </source>
</evidence>
<proteinExistence type="predicted"/>
<evidence type="ECO:0000313" key="4">
    <source>
        <dbReference type="Proteomes" id="UP000198922"/>
    </source>
</evidence>
<reference evidence="4" key="1">
    <citation type="submission" date="2016-10" db="EMBL/GenBank/DDBJ databases">
        <authorList>
            <person name="Varghese N."/>
            <person name="Submissions S."/>
        </authorList>
    </citation>
    <scope>NUCLEOTIDE SEQUENCE [LARGE SCALE GENOMIC DNA]</scope>
    <source>
        <strain evidence="4">DSM 21424</strain>
    </source>
</reference>
<dbReference type="Proteomes" id="UP000198922">
    <property type="component" value="Unassembled WGS sequence"/>
</dbReference>
<dbReference type="Gene3D" id="1.10.101.10">
    <property type="entry name" value="PGBD-like superfamily/PGBD"/>
    <property type="match status" value="1"/>
</dbReference>
<sequence>MFRTPLLPLLLLAACATPRAEPAVPAFMAARIETRADGRCMGQDITPAVLETVREQVVERPAGVAADGSPRPASYRSVTRQRIVQERREILFETLCPPAFTPGFVETLQRALITRGYHAGPVTGLLDATTLEAVRAYQRATGGPDSPVLSLASAQRLGIVALERDQIEAMSR</sequence>
<evidence type="ECO:0000256" key="1">
    <source>
        <dbReference type="SAM" id="SignalP"/>
    </source>
</evidence>
<organism evidence="3 4">
    <name type="scientific">Limimaricola pyoseonensis</name>
    <dbReference type="NCBI Taxonomy" id="521013"/>
    <lineage>
        <taxon>Bacteria</taxon>
        <taxon>Pseudomonadati</taxon>
        <taxon>Pseudomonadota</taxon>
        <taxon>Alphaproteobacteria</taxon>
        <taxon>Rhodobacterales</taxon>
        <taxon>Paracoccaceae</taxon>
        <taxon>Limimaricola</taxon>
    </lineage>
</organism>
<dbReference type="EMBL" id="FNAT01000002">
    <property type="protein sequence ID" value="SDE43864.1"/>
    <property type="molecule type" value="Genomic_DNA"/>
</dbReference>
<accession>A0A1G7CWN2</accession>
<dbReference type="OrthoDB" id="7861420at2"/>
<dbReference type="SUPFAM" id="SSF47090">
    <property type="entry name" value="PGBD-like"/>
    <property type="match status" value="1"/>
</dbReference>
<dbReference type="InterPro" id="IPR036365">
    <property type="entry name" value="PGBD-like_sf"/>
</dbReference>
<gene>
    <name evidence="3" type="ORF">SAMN04488567_1680</name>
</gene>
<dbReference type="InterPro" id="IPR036366">
    <property type="entry name" value="PGBDSf"/>
</dbReference>
<evidence type="ECO:0000259" key="2">
    <source>
        <dbReference type="Pfam" id="PF01471"/>
    </source>
</evidence>
<protein>
    <submittedName>
        <fullName evidence="3">Putative peptidoglycan binding domain-containing protein</fullName>
    </submittedName>
</protein>
<dbReference type="InterPro" id="IPR002477">
    <property type="entry name" value="Peptidoglycan-bd-like"/>
</dbReference>
<dbReference type="Pfam" id="PF01471">
    <property type="entry name" value="PG_binding_1"/>
    <property type="match status" value="1"/>
</dbReference>
<dbReference type="STRING" id="521013.SAMN04488567_1680"/>
<dbReference type="AlphaFoldDB" id="A0A1G7CWN2"/>
<keyword evidence="1" id="KW-0732">Signal</keyword>
<feature type="chain" id="PRO_5011489267" evidence="1">
    <location>
        <begin position="21"/>
        <end position="172"/>
    </location>
</feature>
<dbReference type="RefSeq" id="WP_090110968.1">
    <property type="nucleotide sequence ID" value="NZ_FNAT01000002.1"/>
</dbReference>
<feature type="signal peptide" evidence="1">
    <location>
        <begin position="1"/>
        <end position="20"/>
    </location>
</feature>
<feature type="domain" description="Peptidoglycan binding-like" evidence="2">
    <location>
        <begin position="105"/>
        <end position="143"/>
    </location>
</feature>
<name>A0A1G7CWN2_9RHOB</name>